<gene>
    <name evidence="1" type="ORF">DPMN_051717</name>
</gene>
<comment type="caution">
    <text evidence="1">The sequence shown here is derived from an EMBL/GenBank/DDBJ whole genome shotgun (WGS) entry which is preliminary data.</text>
</comment>
<name>A0A9D4CIC4_DREPO</name>
<evidence type="ECO:0000313" key="2">
    <source>
        <dbReference type="Proteomes" id="UP000828390"/>
    </source>
</evidence>
<dbReference type="Proteomes" id="UP000828390">
    <property type="component" value="Unassembled WGS sequence"/>
</dbReference>
<organism evidence="1 2">
    <name type="scientific">Dreissena polymorpha</name>
    <name type="common">Zebra mussel</name>
    <name type="synonym">Mytilus polymorpha</name>
    <dbReference type="NCBI Taxonomy" id="45954"/>
    <lineage>
        <taxon>Eukaryota</taxon>
        <taxon>Metazoa</taxon>
        <taxon>Spiralia</taxon>
        <taxon>Lophotrochozoa</taxon>
        <taxon>Mollusca</taxon>
        <taxon>Bivalvia</taxon>
        <taxon>Autobranchia</taxon>
        <taxon>Heteroconchia</taxon>
        <taxon>Euheterodonta</taxon>
        <taxon>Imparidentia</taxon>
        <taxon>Neoheterodontei</taxon>
        <taxon>Myida</taxon>
        <taxon>Dreissenoidea</taxon>
        <taxon>Dreissenidae</taxon>
        <taxon>Dreissena</taxon>
    </lineage>
</organism>
<evidence type="ECO:0000313" key="1">
    <source>
        <dbReference type="EMBL" id="KAH3725865.1"/>
    </source>
</evidence>
<keyword evidence="2" id="KW-1185">Reference proteome</keyword>
<accession>A0A9D4CIC4</accession>
<reference evidence="1" key="1">
    <citation type="journal article" date="2019" name="bioRxiv">
        <title>The Genome of the Zebra Mussel, Dreissena polymorpha: A Resource for Invasive Species Research.</title>
        <authorList>
            <person name="McCartney M.A."/>
            <person name="Auch B."/>
            <person name="Kono T."/>
            <person name="Mallez S."/>
            <person name="Zhang Y."/>
            <person name="Obille A."/>
            <person name="Becker A."/>
            <person name="Abrahante J.E."/>
            <person name="Garbe J."/>
            <person name="Badalamenti J.P."/>
            <person name="Herman A."/>
            <person name="Mangelson H."/>
            <person name="Liachko I."/>
            <person name="Sullivan S."/>
            <person name="Sone E.D."/>
            <person name="Koren S."/>
            <person name="Silverstein K.A.T."/>
            <person name="Beckman K.B."/>
            <person name="Gohl D.M."/>
        </authorList>
    </citation>
    <scope>NUCLEOTIDE SEQUENCE</scope>
    <source>
        <strain evidence="1">Duluth1</strain>
        <tissue evidence="1">Whole animal</tissue>
    </source>
</reference>
<protein>
    <submittedName>
        <fullName evidence="1">Uncharacterized protein</fullName>
    </submittedName>
</protein>
<dbReference type="EMBL" id="JAIWYP010000012">
    <property type="protein sequence ID" value="KAH3725865.1"/>
    <property type="molecule type" value="Genomic_DNA"/>
</dbReference>
<reference evidence="1" key="2">
    <citation type="submission" date="2020-11" db="EMBL/GenBank/DDBJ databases">
        <authorList>
            <person name="McCartney M.A."/>
            <person name="Auch B."/>
            <person name="Kono T."/>
            <person name="Mallez S."/>
            <person name="Becker A."/>
            <person name="Gohl D.M."/>
            <person name="Silverstein K.A.T."/>
            <person name="Koren S."/>
            <person name="Bechman K.B."/>
            <person name="Herman A."/>
            <person name="Abrahante J.E."/>
            <person name="Garbe J."/>
        </authorList>
    </citation>
    <scope>NUCLEOTIDE SEQUENCE</scope>
    <source>
        <strain evidence="1">Duluth1</strain>
        <tissue evidence="1">Whole animal</tissue>
    </source>
</reference>
<dbReference type="AlphaFoldDB" id="A0A9D4CIC4"/>
<proteinExistence type="predicted"/>
<sequence>MQRSCQRLFIVESSLARTCQRYRMKRGGYSGTAGLPVWRPYGADLVLGHDMNLS</sequence>